<proteinExistence type="predicted"/>
<name>A0A517V6W6_9PLAN</name>
<gene>
    <name evidence="4" type="primary">ybhF_1</name>
    <name evidence="4" type="ORF">Pan161_03710</name>
</gene>
<dbReference type="KEGG" id="gax:Pan161_03710"/>
<dbReference type="SMART" id="SM00382">
    <property type="entry name" value="AAA"/>
    <property type="match status" value="2"/>
</dbReference>
<dbReference type="PANTHER" id="PTHR43038">
    <property type="entry name" value="ATP-BINDING CASSETTE, SUB-FAMILY H, MEMBER 1"/>
    <property type="match status" value="1"/>
</dbReference>
<keyword evidence="2 4" id="KW-0067">ATP-binding</keyword>
<dbReference type="SUPFAM" id="SSF52540">
    <property type="entry name" value="P-loop containing nucleoside triphosphate hydrolases"/>
    <property type="match status" value="2"/>
</dbReference>
<dbReference type="InterPro" id="IPR017871">
    <property type="entry name" value="ABC_transporter-like_CS"/>
</dbReference>
<dbReference type="PROSITE" id="PS50893">
    <property type="entry name" value="ABC_TRANSPORTER_2"/>
    <property type="match status" value="2"/>
</dbReference>
<evidence type="ECO:0000313" key="4">
    <source>
        <dbReference type="EMBL" id="QDT88752.1"/>
    </source>
</evidence>
<dbReference type="InterPro" id="IPR003439">
    <property type="entry name" value="ABC_transporter-like_ATP-bd"/>
</dbReference>
<dbReference type="PROSITE" id="PS00211">
    <property type="entry name" value="ABC_TRANSPORTER_1"/>
    <property type="match status" value="1"/>
</dbReference>
<dbReference type="Pfam" id="PF00005">
    <property type="entry name" value="ABC_tran"/>
    <property type="match status" value="2"/>
</dbReference>
<dbReference type="EMBL" id="CP036343">
    <property type="protein sequence ID" value="QDT88752.1"/>
    <property type="molecule type" value="Genomic_DNA"/>
</dbReference>
<dbReference type="GO" id="GO:0005524">
    <property type="term" value="F:ATP binding"/>
    <property type="evidence" value="ECO:0007669"/>
    <property type="project" value="UniProtKB-KW"/>
</dbReference>
<dbReference type="Gene3D" id="3.40.50.300">
    <property type="entry name" value="P-loop containing nucleotide triphosphate hydrolases"/>
    <property type="match status" value="2"/>
</dbReference>
<accession>A0A517V6W6</accession>
<dbReference type="InterPro" id="IPR027417">
    <property type="entry name" value="P-loop_NTPase"/>
</dbReference>
<organism evidence="4 5">
    <name type="scientific">Gimesia algae</name>
    <dbReference type="NCBI Taxonomy" id="2527971"/>
    <lineage>
        <taxon>Bacteria</taxon>
        <taxon>Pseudomonadati</taxon>
        <taxon>Planctomycetota</taxon>
        <taxon>Planctomycetia</taxon>
        <taxon>Planctomycetales</taxon>
        <taxon>Planctomycetaceae</taxon>
        <taxon>Gimesia</taxon>
    </lineage>
</organism>
<dbReference type="PANTHER" id="PTHR43038:SF3">
    <property type="entry name" value="ABC TRANSPORTER G FAMILY MEMBER 20 ISOFORM X1"/>
    <property type="match status" value="1"/>
</dbReference>
<dbReference type="OrthoDB" id="9771863at2"/>
<keyword evidence="5" id="KW-1185">Reference proteome</keyword>
<sequence length="602" mass="65992">MDNITASNNLGTLGKNLSQQVVLFDNVSKSFPASHRNTQALNSVSLSVSRGMVTGLIGPDGAGKTTLMRMAAGLLFPDTGKITVLGMETTLDALSLQAHIGYMPQRFGLYEDLSVQENLDLYADLQGVPVKLRAARYDDLMHMTGLSPFMSRLAGRLSGGMKQKLGLACTLVHPPNLLLLDEPTVGVDPVSRRELWQIVQRFVQQEGTTVLLSTSYLDEAERCDKVIILDEGQLLGHGSPSEFSQPLAGQTFQARVPHQKNRDVQESLSKQPGVIDAVIQGDAVRVVLRSNADSSTDILLPDAPNATINSVPPRFEDGFIAMLRKRRAEEIENSVHSVSNLPPQSTIKYSMGTDHDIEVRDAQRRFGNFYAVKSVSFDVNRGEVFGLLGANGAGKTTMFRMLCGLLPASGGTLQVAGVDVRKTAAAARARIGYMSQKFSLYGTLSVADNLRFFSSAYGLTGQKRRERINWATSEFELGPVYNTTSGLLPLGYKQRLALACSLMHEPDILFLDEPTSGVDPLARREFWHRINDLANQGVTVMVTTHFMEEAEYCDRMAIMITGEILALGTPVEIKRSVQTEQAPEPTMEDAFIHLIDSHEEKS</sequence>
<evidence type="ECO:0000259" key="3">
    <source>
        <dbReference type="PROSITE" id="PS50893"/>
    </source>
</evidence>
<dbReference type="CDD" id="cd03230">
    <property type="entry name" value="ABC_DR_subfamily_A"/>
    <property type="match status" value="2"/>
</dbReference>
<dbReference type="Proteomes" id="UP000316855">
    <property type="component" value="Chromosome"/>
</dbReference>
<dbReference type="InterPro" id="IPR003593">
    <property type="entry name" value="AAA+_ATPase"/>
</dbReference>
<feature type="domain" description="ABC transporter" evidence="3">
    <location>
        <begin position="22"/>
        <end position="256"/>
    </location>
</feature>
<reference evidence="4 5" key="1">
    <citation type="submission" date="2019-02" db="EMBL/GenBank/DDBJ databases">
        <title>Deep-cultivation of Planctomycetes and their phenomic and genomic characterization uncovers novel biology.</title>
        <authorList>
            <person name="Wiegand S."/>
            <person name="Jogler M."/>
            <person name="Boedeker C."/>
            <person name="Pinto D."/>
            <person name="Vollmers J."/>
            <person name="Rivas-Marin E."/>
            <person name="Kohn T."/>
            <person name="Peeters S.H."/>
            <person name="Heuer A."/>
            <person name="Rast P."/>
            <person name="Oberbeckmann S."/>
            <person name="Bunk B."/>
            <person name="Jeske O."/>
            <person name="Meyerdierks A."/>
            <person name="Storesund J.E."/>
            <person name="Kallscheuer N."/>
            <person name="Luecker S."/>
            <person name="Lage O.M."/>
            <person name="Pohl T."/>
            <person name="Merkel B.J."/>
            <person name="Hornburger P."/>
            <person name="Mueller R.-W."/>
            <person name="Bruemmer F."/>
            <person name="Labrenz M."/>
            <person name="Spormann A.M."/>
            <person name="Op den Camp H."/>
            <person name="Overmann J."/>
            <person name="Amann R."/>
            <person name="Jetten M.S.M."/>
            <person name="Mascher T."/>
            <person name="Medema M.H."/>
            <person name="Devos D.P."/>
            <person name="Kaster A.-K."/>
            <person name="Ovreas L."/>
            <person name="Rohde M."/>
            <person name="Galperin M.Y."/>
            <person name="Jogler C."/>
        </authorList>
    </citation>
    <scope>NUCLEOTIDE SEQUENCE [LARGE SCALE GENOMIC DNA]</scope>
    <source>
        <strain evidence="4 5">Pan161</strain>
    </source>
</reference>
<protein>
    <submittedName>
        <fullName evidence="4">Putative ABC transporter ATP-binding protein YbhF</fullName>
    </submittedName>
</protein>
<dbReference type="GO" id="GO:0016887">
    <property type="term" value="F:ATP hydrolysis activity"/>
    <property type="evidence" value="ECO:0007669"/>
    <property type="project" value="InterPro"/>
</dbReference>
<evidence type="ECO:0000256" key="2">
    <source>
        <dbReference type="ARBA" id="ARBA00022840"/>
    </source>
</evidence>
<evidence type="ECO:0000256" key="1">
    <source>
        <dbReference type="ARBA" id="ARBA00022741"/>
    </source>
</evidence>
<dbReference type="RefSeq" id="WP_145223897.1">
    <property type="nucleotide sequence ID" value="NZ_CP036343.1"/>
</dbReference>
<keyword evidence="1" id="KW-0547">Nucleotide-binding</keyword>
<dbReference type="AlphaFoldDB" id="A0A517V6W6"/>
<feature type="domain" description="ABC transporter" evidence="3">
    <location>
        <begin position="357"/>
        <end position="586"/>
    </location>
</feature>
<evidence type="ECO:0000313" key="5">
    <source>
        <dbReference type="Proteomes" id="UP000316855"/>
    </source>
</evidence>